<protein>
    <submittedName>
        <fullName evidence="2">Uncharacterized protein</fullName>
    </submittedName>
</protein>
<evidence type="ECO:0000313" key="2">
    <source>
        <dbReference type="EMBL" id="CCI54218.1"/>
    </source>
</evidence>
<dbReference type="Proteomes" id="UP000035720">
    <property type="component" value="Unassembled WGS sequence"/>
</dbReference>
<evidence type="ECO:0000313" key="3">
    <source>
        <dbReference type="Proteomes" id="UP000035720"/>
    </source>
</evidence>
<organism evidence="2 3">
    <name type="scientific">Nostocoides jenkinsii Ben 74</name>
    <dbReference type="NCBI Taxonomy" id="1193518"/>
    <lineage>
        <taxon>Bacteria</taxon>
        <taxon>Bacillati</taxon>
        <taxon>Actinomycetota</taxon>
        <taxon>Actinomycetes</taxon>
        <taxon>Micrococcales</taxon>
        <taxon>Intrasporangiaceae</taxon>
        <taxon>Nostocoides</taxon>
    </lineage>
</organism>
<keyword evidence="3" id="KW-1185">Reference proteome</keyword>
<feature type="region of interest" description="Disordered" evidence="1">
    <location>
        <begin position="212"/>
        <end position="232"/>
    </location>
</feature>
<gene>
    <name evidence="2" type="ORF">BN13_640002</name>
</gene>
<accession>A0A077MFX5</accession>
<comment type="caution">
    <text evidence="2">The sequence shown here is derived from an EMBL/GenBank/DDBJ whole genome shotgun (WGS) entry which is preliminary data.</text>
</comment>
<name>A0A077MFX5_9MICO</name>
<reference evidence="2 3" key="1">
    <citation type="journal article" date="2013" name="ISME J.">
        <title>A metabolic model for members of the genus Tetrasphaera involved in enhanced biological phosphorus removal.</title>
        <authorList>
            <person name="Kristiansen R."/>
            <person name="Nguyen H.T.T."/>
            <person name="Saunders A.M."/>
            <person name="Nielsen J.L."/>
            <person name="Wimmer R."/>
            <person name="Le V.Q."/>
            <person name="McIlroy S.J."/>
            <person name="Petrovski S."/>
            <person name="Seviour R.J."/>
            <person name="Calteau A."/>
            <person name="Nielsen K.L."/>
            <person name="Nielsen P.H."/>
        </authorList>
    </citation>
    <scope>NUCLEOTIDE SEQUENCE [LARGE SCALE GENOMIC DNA]</scope>
    <source>
        <strain evidence="2 3">Ben 74</strain>
    </source>
</reference>
<dbReference type="AlphaFoldDB" id="A0A077MFX5"/>
<evidence type="ECO:0000256" key="1">
    <source>
        <dbReference type="SAM" id="MobiDB-lite"/>
    </source>
</evidence>
<proteinExistence type="predicted"/>
<dbReference type="EMBL" id="CAJC01000177">
    <property type="protein sequence ID" value="CCI54218.1"/>
    <property type="molecule type" value="Genomic_DNA"/>
</dbReference>
<sequence length="232" mass="24073">MPPPVNRHTGRSSTPLLVATCSEESFAESKDNVHRSAGPHGLVSASPAAALAPRTGRSFVVPSAKTTWMGDGGTGASTARAPRPLSAASLARSSVNPGHDTRGSKMINFSWYAASVPSERSAAATFSARLANVPEGAFVVVVVALAELPVPALVPLAEPAADPVTCAPHPARSIAAPVTSSARRVVGFVGPVVRNMGCLHRFVVGSDARCPRSVPAPPNRFPRWGRVPDRPR</sequence>